<dbReference type="Proteomes" id="UP000237347">
    <property type="component" value="Unassembled WGS sequence"/>
</dbReference>
<feature type="coiled-coil region" evidence="6">
    <location>
        <begin position="1262"/>
        <end position="1289"/>
    </location>
</feature>
<evidence type="ECO:0000256" key="5">
    <source>
        <dbReference type="ARBA" id="ARBA00023175"/>
    </source>
</evidence>
<dbReference type="PANTHER" id="PTHR37739:SF18">
    <property type="entry name" value="KINESIN-LIKE PROTEIN KIN-12C"/>
    <property type="match status" value="1"/>
</dbReference>
<feature type="coiled-coil region" evidence="6">
    <location>
        <begin position="1330"/>
        <end position="1420"/>
    </location>
</feature>
<organism evidence="7 8">
    <name type="scientific">Quercus suber</name>
    <name type="common">Cork oak</name>
    <dbReference type="NCBI Taxonomy" id="58331"/>
    <lineage>
        <taxon>Eukaryota</taxon>
        <taxon>Viridiplantae</taxon>
        <taxon>Streptophyta</taxon>
        <taxon>Embryophyta</taxon>
        <taxon>Tracheophyta</taxon>
        <taxon>Spermatophyta</taxon>
        <taxon>Magnoliopsida</taxon>
        <taxon>eudicotyledons</taxon>
        <taxon>Gunneridae</taxon>
        <taxon>Pentapetalae</taxon>
        <taxon>rosids</taxon>
        <taxon>fabids</taxon>
        <taxon>Fagales</taxon>
        <taxon>Fagaceae</taxon>
        <taxon>Quercus</taxon>
    </lineage>
</organism>
<evidence type="ECO:0000256" key="2">
    <source>
        <dbReference type="ARBA" id="ARBA00022741"/>
    </source>
</evidence>
<evidence type="ECO:0000256" key="3">
    <source>
        <dbReference type="ARBA" id="ARBA00022840"/>
    </source>
</evidence>
<dbReference type="GO" id="GO:0005874">
    <property type="term" value="C:microtubule"/>
    <property type="evidence" value="ECO:0007669"/>
    <property type="project" value="UniProtKB-KW"/>
</dbReference>
<dbReference type="InterPro" id="IPR044986">
    <property type="entry name" value="KIF15/KIN-12"/>
</dbReference>
<keyword evidence="5" id="KW-0505">Motor protein</keyword>
<evidence type="ECO:0000256" key="6">
    <source>
        <dbReference type="SAM" id="Coils"/>
    </source>
</evidence>
<evidence type="ECO:0000313" key="7">
    <source>
        <dbReference type="EMBL" id="KAK7830285.1"/>
    </source>
</evidence>
<comment type="caution">
    <text evidence="7">The sequence shown here is derived from an EMBL/GenBank/DDBJ whole genome shotgun (WGS) entry which is preliminary data.</text>
</comment>
<evidence type="ECO:0000313" key="8">
    <source>
        <dbReference type="Proteomes" id="UP000237347"/>
    </source>
</evidence>
<name>A0AAW0JTP8_QUESU</name>
<evidence type="ECO:0000256" key="4">
    <source>
        <dbReference type="ARBA" id="ARBA00023054"/>
    </source>
</evidence>
<keyword evidence="4 6" id="KW-0175">Coiled coil</keyword>
<reference evidence="7 8" key="1">
    <citation type="journal article" date="2018" name="Sci. Data">
        <title>The draft genome sequence of cork oak.</title>
        <authorList>
            <person name="Ramos A.M."/>
            <person name="Usie A."/>
            <person name="Barbosa P."/>
            <person name="Barros P.M."/>
            <person name="Capote T."/>
            <person name="Chaves I."/>
            <person name="Simoes F."/>
            <person name="Abreu I."/>
            <person name="Carrasquinho I."/>
            <person name="Faro C."/>
            <person name="Guimaraes J.B."/>
            <person name="Mendonca D."/>
            <person name="Nobrega F."/>
            <person name="Rodrigues L."/>
            <person name="Saibo N.J.M."/>
            <person name="Varela M.C."/>
            <person name="Egas C."/>
            <person name="Matos J."/>
            <person name="Miguel C.M."/>
            <person name="Oliveira M.M."/>
            <person name="Ricardo C.P."/>
            <person name="Goncalves S."/>
        </authorList>
    </citation>
    <scope>NUCLEOTIDE SEQUENCE [LARGE SCALE GENOMIC DNA]</scope>
    <source>
        <strain evidence="8">cv. HL8</strain>
    </source>
</reference>
<feature type="coiled-coil region" evidence="6">
    <location>
        <begin position="975"/>
        <end position="1065"/>
    </location>
</feature>
<keyword evidence="8" id="KW-1185">Reference proteome</keyword>
<accession>A0AAW0JTP8</accession>
<feature type="coiled-coil region" evidence="6">
    <location>
        <begin position="1164"/>
        <end position="1223"/>
    </location>
</feature>
<protein>
    <submittedName>
        <fullName evidence="7">Kinesin-like protein kin-12c</fullName>
    </submittedName>
</protein>
<keyword evidence="2" id="KW-0547">Nucleotide-binding</keyword>
<feature type="coiled-coil region" evidence="6">
    <location>
        <begin position="296"/>
        <end position="330"/>
    </location>
</feature>
<gene>
    <name evidence="7" type="primary">KIN12C</name>
    <name evidence="7" type="ORF">CFP56_028374</name>
</gene>
<sequence length="1465" mass="167572">MASGDGQVADSFSKDHEEFMQTDNYSLEENISIQSDSIDDTASYTQTDDGALQNRIYQNAATQPDYTQKELNDARLLIKAMESEQLHLITELQHTQEENQRLMEMEINKDKVDKQSVPELQSQFLTSGNLEICNMGSLMEGNEDIDRMALQAKLDKITRDLEEVRSLNNQYQEDQAFQLSKQHEIEQVCEQVEMETSRTILHLQEDVAALQLELHQRLCCMTQENTRLRNTIAAKEGEIKALCMEWERATLELTSFLVDGSKSLRDASGQIEGIASSFPQASCCISEHVERAARVCMEKEESILLLEKSLEDAQRMVVEMELKLNSLKEATMALNEFQQLDTDESTEQEIHSSILLNENTSMVKMQERKYKIKKDHVTEAEKSAIAALLHGQRNDIEKDITISNLANPTDVGNHKLSGMKADTNVLALEEVKDQLKLARLGVLESDNAICEFYTDLETHIASLQIDVCEASTAYSKSVQDLVKEIHEMRKIYMELRENHKNSQFCRVESLSMKPDKYLKFEKQDDMLNQIRDKLTETNDVLNLIKDCVKTKENVFECISVDEDLIEAEAWSADCSVSGSEFSTESVASGIQLDDILYTCHSRVPAGINMTDLSVDRGSVVQCDDQESEKSKKLPKSSNVQNDATRFCLRKELELAFCAFSKLYVQLATLLSESDVGDCSIRQELIHVPYIKLGMEKAEAGRYNTREVVADEKINNASSFLTKFEEAHATMREADLMLNALLKANDSANQLAGMWKQAGEELLVERASLIEEVAQLKSSIRLKEGENELLKDQISYGLAEMTNSFSLLEECFLQMQKTVDERFNMMYSDALSMGQEMLYLVRNSSSSLEDICTRIMEKELTLFVLYQCYVGDFVSKLPHFNAHRGLYPFKHQECCPARNLQTISSSDKDDIASERIMDQRDGSKIVRKLEEEELGLSDDNLIYENLALKKELKRKEESASTTMDIKDETEKLIFSLSQVRHELEMKTSQLDELLVEYRKLEGHLADTEKALFISNSDLEQAKEMVDSYSDQNAELKVLLKDSYLKKSETEELLDEQKQVVKGLEKEILHLTSSAEQKSISLVKGVEDDLRRESEASKVYAEQKEEEVYEMDEEVERHRLIRDSLELELQALRQRLASVENFTENVDSGNSNVEHTEEHISRLLEIHEAQKRIKLLEEEKGEQDKEIKQYKEYIAELVLHAEAQASQYQQKYKTLEAMVHEVKTDMSCSTSIAATIDKSERNTTRTRGSSSPFRCISNLVQQMNLEKDQELSVARLRIEELEALVASRQKEICTLNTRLAAAESMTHDVIRDLLGVKLDMTNYANLIDQCQVQKLVEEAHQQTEEFLAKEQENLNLRKQINDLLEERESCISEINKKEADIFTFQLNVEQLQERDQLLSAQNEMLKMDKNNLKRRVAELDEMDNSSLKPGDGDFTKRLAHSEKLLSHVNDEIAQYRRSSGHGIRNKR</sequence>
<dbReference type="GO" id="GO:0005524">
    <property type="term" value="F:ATP binding"/>
    <property type="evidence" value="ECO:0007669"/>
    <property type="project" value="UniProtKB-KW"/>
</dbReference>
<dbReference type="EMBL" id="PKMF04000464">
    <property type="protein sequence ID" value="KAK7830285.1"/>
    <property type="molecule type" value="Genomic_DNA"/>
</dbReference>
<feature type="coiled-coil region" evidence="6">
    <location>
        <begin position="147"/>
        <end position="174"/>
    </location>
</feature>
<keyword evidence="3" id="KW-0067">ATP-binding</keyword>
<keyword evidence="1" id="KW-0493">Microtubule</keyword>
<proteinExistence type="predicted"/>
<dbReference type="PANTHER" id="PTHR37739">
    <property type="entry name" value="KINESIN-LIKE PROTEIN KIN-12D"/>
    <property type="match status" value="1"/>
</dbReference>
<evidence type="ECO:0000256" key="1">
    <source>
        <dbReference type="ARBA" id="ARBA00022701"/>
    </source>
</evidence>
<feature type="coiled-coil region" evidence="6">
    <location>
        <begin position="1113"/>
        <end position="1140"/>
    </location>
</feature>